<comment type="subcellular location">
    <subcellularLocation>
        <location evidence="1">Membrane</location>
        <topology evidence="1">Multi-pass membrane protein</topology>
    </subcellularLocation>
</comment>
<evidence type="ECO:0000256" key="4">
    <source>
        <dbReference type="ARBA" id="ARBA00022989"/>
    </source>
</evidence>
<evidence type="ECO:0000313" key="10">
    <source>
        <dbReference type="Proteomes" id="UP000031036"/>
    </source>
</evidence>
<feature type="transmembrane region" description="Helical" evidence="8">
    <location>
        <begin position="884"/>
        <end position="905"/>
    </location>
</feature>
<keyword evidence="3 8" id="KW-0812">Transmembrane</keyword>
<feature type="region of interest" description="Disordered" evidence="7">
    <location>
        <begin position="77"/>
        <end position="101"/>
    </location>
</feature>
<organism evidence="9 10">
    <name type="scientific">Toxocara canis</name>
    <name type="common">Canine roundworm</name>
    <dbReference type="NCBI Taxonomy" id="6265"/>
    <lineage>
        <taxon>Eukaryota</taxon>
        <taxon>Metazoa</taxon>
        <taxon>Ecdysozoa</taxon>
        <taxon>Nematoda</taxon>
        <taxon>Chromadorea</taxon>
        <taxon>Rhabditida</taxon>
        <taxon>Spirurina</taxon>
        <taxon>Ascaridomorpha</taxon>
        <taxon>Ascaridoidea</taxon>
        <taxon>Toxocaridae</taxon>
        <taxon>Toxocara</taxon>
    </lineage>
</organism>
<feature type="region of interest" description="Disordered" evidence="7">
    <location>
        <begin position="25"/>
        <end position="50"/>
    </location>
</feature>
<feature type="transmembrane region" description="Helical" evidence="8">
    <location>
        <begin position="820"/>
        <end position="839"/>
    </location>
</feature>
<keyword evidence="6" id="KW-0325">Glycoprotein</keyword>
<feature type="transmembrane region" description="Helical" evidence="8">
    <location>
        <begin position="157"/>
        <end position="178"/>
    </location>
</feature>
<comment type="similarity">
    <text evidence="2">Belongs to the CTL (choline transporter-like) family.</text>
</comment>
<keyword evidence="10" id="KW-1185">Reference proteome</keyword>
<feature type="compositionally biased region" description="Low complexity" evidence="7">
    <location>
        <begin position="77"/>
        <end position="95"/>
    </location>
</feature>
<feature type="transmembrane region" description="Helical" evidence="8">
    <location>
        <begin position="607"/>
        <end position="628"/>
    </location>
</feature>
<dbReference type="EMBL" id="JPKZ01000844">
    <property type="protein sequence ID" value="KHN85180.1"/>
    <property type="molecule type" value="Genomic_DNA"/>
</dbReference>
<dbReference type="Proteomes" id="UP000031036">
    <property type="component" value="Unassembled WGS sequence"/>
</dbReference>
<protein>
    <submittedName>
        <fullName evidence="9">Choline transporter-like protein 1</fullName>
    </submittedName>
</protein>
<gene>
    <name evidence="9" type="primary">chtl-1</name>
    <name evidence="9" type="ORF">Tcan_17593</name>
</gene>
<evidence type="ECO:0000256" key="8">
    <source>
        <dbReference type="SAM" id="Phobius"/>
    </source>
</evidence>
<comment type="caution">
    <text evidence="9">The sequence shown here is derived from an EMBL/GenBank/DDBJ whole genome shotgun (WGS) entry which is preliminary data.</text>
</comment>
<name>A0A0B2VW52_TOXCA</name>
<evidence type="ECO:0000256" key="7">
    <source>
        <dbReference type="SAM" id="MobiDB-lite"/>
    </source>
</evidence>
<accession>A0A0B2VW52</accession>
<feature type="transmembrane region" description="Helical" evidence="8">
    <location>
        <begin position="307"/>
        <end position="330"/>
    </location>
</feature>
<dbReference type="GO" id="GO:0022857">
    <property type="term" value="F:transmembrane transporter activity"/>
    <property type="evidence" value="ECO:0007669"/>
    <property type="project" value="InterPro"/>
</dbReference>
<dbReference type="OMA" id="WIVAMRI"/>
<evidence type="ECO:0000256" key="3">
    <source>
        <dbReference type="ARBA" id="ARBA00022692"/>
    </source>
</evidence>
<evidence type="ECO:0000256" key="6">
    <source>
        <dbReference type="ARBA" id="ARBA00023180"/>
    </source>
</evidence>
<dbReference type="PANTHER" id="PTHR12385:SF14">
    <property type="entry name" value="CHOLINE TRANSPORTER-LIKE 2"/>
    <property type="match status" value="1"/>
</dbReference>
<evidence type="ECO:0000256" key="1">
    <source>
        <dbReference type="ARBA" id="ARBA00004141"/>
    </source>
</evidence>
<keyword evidence="4 8" id="KW-1133">Transmembrane helix</keyword>
<reference evidence="9 10" key="1">
    <citation type="submission" date="2014-11" db="EMBL/GenBank/DDBJ databases">
        <title>Genetic blueprint of the zoonotic pathogen Toxocara canis.</title>
        <authorList>
            <person name="Zhu X.-Q."/>
            <person name="Korhonen P.K."/>
            <person name="Cai H."/>
            <person name="Young N.D."/>
            <person name="Nejsum P."/>
            <person name="von Samson-Himmelstjerna G."/>
            <person name="Boag P.R."/>
            <person name="Tan P."/>
            <person name="Li Q."/>
            <person name="Min J."/>
            <person name="Yang Y."/>
            <person name="Wang X."/>
            <person name="Fang X."/>
            <person name="Hall R.S."/>
            <person name="Hofmann A."/>
            <person name="Sternberg P.W."/>
            <person name="Jex A.R."/>
            <person name="Gasser R.B."/>
        </authorList>
    </citation>
    <scope>NUCLEOTIDE SEQUENCE [LARGE SCALE GENOMIC DNA]</scope>
    <source>
        <strain evidence="9">PN_DK_2014</strain>
    </source>
</reference>
<feature type="compositionally biased region" description="Low complexity" evidence="7">
    <location>
        <begin position="231"/>
        <end position="249"/>
    </location>
</feature>
<dbReference type="OrthoDB" id="420519at2759"/>
<feature type="transmembrane region" description="Helical" evidence="8">
    <location>
        <begin position="555"/>
        <end position="579"/>
    </location>
</feature>
<feature type="transmembrane region" description="Helical" evidence="8">
    <location>
        <begin position="528"/>
        <end position="548"/>
    </location>
</feature>
<feature type="region of interest" description="Disordered" evidence="7">
    <location>
        <begin position="231"/>
        <end position="255"/>
    </location>
</feature>
<dbReference type="STRING" id="6265.A0A0B2VW52"/>
<dbReference type="GO" id="GO:0016020">
    <property type="term" value="C:membrane"/>
    <property type="evidence" value="ECO:0007669"/>
    <property type="project" value="UniProtKB-SubCell"/>
</dbReference>
<evidence type="ECO:0000256" key="2">
    <source>
        <dbReference type="ARBA" id="ARBA00007168"/>
    </source>
</evidence>
<evidence type="ECO:0000313" key="9">
    <source>
        <dbReference type="EMBL" id="KHN85180.1"/>
    </source>
</evidence>
<evidence type="ECO:0000256" key="5">
    <source>
        <dbReference type="ARBA" id="ARBA00023136"/>
    </source>
</evidence>
<proteinExistence type="inferred from homology"/>
<dbReference type="AlphaFoldDB" id="A0A0B2VW52"/>
<feature type="transmembrane region" description="Helical" evidence="8">
    <location>
        <begin position="784"/>
        <end position="808"/>
    </location>
</feature>
<dbReference type="PANTHER" id="PTHR12385">
    <property type="entry name" value="CHOLINE TRANSPORTER-LIKE (SLC FAMILY 44)"/>
    <property type="match status" value="1"/>
</dbReference>
<keyword evidence="5 8" id="KW-0472">Membrane</keyword>
<sequence>MGKTKRKPKIVPSEQYSSVGFSFIDRSATSTPSEPSFAHRQRPPSPSLVCPGHTLSASMYPCHSQCCPPPPPYPYPTQASTNTSTSRSSSCDSPLTFPPPLPPRGRILIGRHAARFNVKTPPSTSRSGGNNSVWIRKTFINPMVSSRRGCTDVACCFLFIIFTIAWAFVATLVGFSFIDRSATSTPSEPSFAHRQRPPSPSLVCPGHTLSASMYPCHSQCCPPPPPYPYPTQASTNTSTSRSSSCDSPLTFPPPLPPRGRILIGRHAARFNVKTPPSTSRSGGNNSVWIRKTFINPMVSSRRGCTDVACCFLFIIFTIAWAFVATLAFIWGKPEHLIHPTDSDGRMCGVELKGYYDLRSKPYLFYFDITKCITYSVVFAGCQTPQICVASCPTKTFTYLQMQSVPAGAQFETDVRNNIICKSTVTVGEIKDFATLRSYVDRGMCAPYTVPSAAVLGRCVPQVLLNLGQVVEQAQSANSSLNRIVSTFGNGGGMVPTDQQIANTSNIVGTLVGGKSVLEKIASDISVTWWQILAMLLVTAFVALLWIVAMRILGRYLVWATILFVVAILSAGAGYCWYRYKILYDAGAITDYSFQPDISVYFEMPTTWMIIAIVLSVLLLVVLVILLFVRSRIKLAVALIEESSKAIGTIMSSLLFPFFPFAFHLLVFVLWALITIWLSTSGTENCLMPRTPGGNLSDAVHCDCSTLGTGAQPGCQYINMTRDDRRIFAMQAFNLFGFFWMTCFVSALADMTLAGAFASYYWAFNKPKDVPSLPITRSFGRAIRYHLGTIAFGSLLLALVKFVRALLVYVERKLSAAQNSVAKFILLCLKCCFWCLETFLKFLTRNAYIMTAIYGKNFCTAAKDSFMLIMENIVRYTVLDKVTDFLLFLGKATITLGMGVVAFYWFSGRWVIDGLPHIVLYYYFVPIIIVVIGAYFIADSFFDVYEMAVDTTFLCFLEDSKQNNGTPDKPYYMSAELQRILGKQNQFNTQSK</sequence>
<feature type="transmembrane region" description="Helical" evidence="8">
    <location>
        <begin position="649"/>
        <end position="677"/>
    </location>
</feature>
<dbReference type="Pfam" id="PF04515">
    <property type="entry name" value="Choline_transpo"/>
    <property type="match status" value="1"/>
</dbReference>
<feature type="transmembrane region" description="Helical" evidence="8">
    <location>
        <begin position="917"/>
        <end position="937"/>
    </location>
</feature>
<dbReference type="InterPro" id="IPR007603">
    <property type="entry name" value="Choline_transptr-like"/>
</dbReference>
<feature type="transmembrane region" description="Helical" evidence="8">
    <location>
        <begin position="737"/>
        <end position="763"/>
    </location>
</feature>